<accession>A0A4R1B9Z1</accession>
<keyword evidence="1" id="KW-0732">Signal</keyword>
<gene>
    <name evidence="2" type="ORF">EPD60_11595</name>
</gene>
<feature type="signal peptide" evidence="1">
    <location>
        <begin position="1"/>
        <end position="19"/>
    </location>
</feature>
<dbReference type="EMBL" id="SJZI01000043">
    <property type="protein sequence ID" value="TCJ13734.1"/>
    <property type="molecule type" value="Genomic_DNA"/>
</dbReference>
<protein>
    <submittedName>
        <fullName evidence="2">Transporter</fullName>
    </submittedName>
</protein>
<sequence length="250" mass="28165">MKRMLFLSALLVASGVAMAQQDRIEADRPSETVATQLVEKGRFQAELGFERETDDESHTYHHPHTLLRYGLGKIIELRAELWPQTVKDRFTEGSQTGLAPVEPGIKAKICESKGARPAISFLTQVGIPKLASEAFRNTYASPRVRLLFENKLNEDWKLTYNVGPEWTGEDTEPQWRYTFSPEWKFGKHWEAFAEVYGHLQHAHEPEHVFDAGLAFYPGRNIKLDLSGGVGLSHAAPQNFVALGFSIRTGN</sequence>
<name>A0A4R1B9Z1_9BACT</name>
<dbReference type="RefSeq" id="WP_131449641.1">
    <property type="nucleotide sequence ID" value="NZ_SJZI01000043.1"/>
</dbReference>
<dbReference type="OrthoDB" id="1014491at2"/>
<proteinExistence type="predicted"/>
<evidence type="ECO:0000256" key="1">
    <source>
        <dbReference type="SAM" id="SignalP"/>
    </source>
</evidence>
<reference evidence="2 3" key="1">
    <citation type="submission" date="2019-03" db="EMBL/GenBank/DDBJ databases">
        <authorList>
            <person name="Kim M.K.M."/>
        </authorList>
    </citation>
    <scope>NUCLEOTIDE SEQUENCE [LARGE SCALE GENOMIC DNA]</scope>
    <source>
        <strain evidence="2 3">17J68-12</strain>
    </source>
</reference>
<keyword evidence="3" id="KW-1185">Reference proteome</keyword>
<evidence type="ECO:0000313" key="3">
    <source>
        <dbReference type="Proteomes" id="UP000295334"/>
    </source>
</evidence>
<dbReference type="AlphaFoldDB" id="A0A4R1B9Z1"/>
<dbReference type="Pfam" id="PF13557">
    <property type="entry name" value="Phenol_MetA_deg"/>
    <property type="match status" value="1"/>
</dbReference>
<feature type="chain" id="PRO_5020536578" evidence="1">
    <location>
        <begin position="20"/>
        <end position="250"/>
    </location>
</feature>
<dbReference type="Proteomes" id="UP000295334">
    <property type="component" value="Unassembled WGS sequence"/>
</dbReference>
<evidence type="ECO:0000313" key="2">
    <source>
        <dbReference type="EMBL" id="TCJ13734.1"/>
    </source>
</evidence>
<organism evidence="2 3">
    <name type="scientific">Flaviaesturariibacter flavus</name>
    <dbReference type="NCBI Taxonomy" id="2502780"/>
    <lineage>
        <taxon>Bacteria</taxon>
        <taxon>Pseudomonadati</taxon>
        <taxon>Bacteroidota</taxon>
        <taxon>Chitinophagia</taxon>
        <taxon>Chitinophagales</taxon>
        <taxon>Chitinophagaceae</taxon>
        <taxon>Flaviaestuariibacter</taxon>
    </lineage>
</organism>
<dbReference type="InterPro" id="IPR025737">
    <property type="entry name" value="FApF"/>
</dbReference>
<comment type="caution">
    <text evidence="2">The sequence shown here is derived from an EMBL/GenBank/DDBJ whole genome shotgun (WGS) entry which is preliminary data.</text>
</comment>